<organism evidence="1 2">
    <name type="scientific">Mycobacterium shigaense</name>
    <dbReference type="NCBI Taxonomy" id="722731"/>
    <lineage>
        <taxon>Bacteria</taxon>
        <taxon>Bacillati</taxon>
        <taxon>Actinomycetota</taxon>
        <taxon>Actinomycetes</taxon>
        <taxon>Mycobacteriales</taxon>
        <taxon>Mycobacteriaceae</taxon>
        <taxon>Mycobacterium</taxon>
        <taxon>Mycobacterium simiae complex</taxon>
    </lineage>
</organism>
<gene>
    <name evidence="1" type="ORF">MSG_03016</name>
</gene>
<dbReference type="EMBL" id="AP018164">
    <property type="protein sequence ID" value="BAX93157.1"/>
    <property type="molecule type" value="Genomic_DNA"/>
</dbReference>
<name>A0A1Z4EJL7_9MYCO</name>
<accession>A0A1Z4EJL7</accession>
<keyword evidence="2" id="KW-1185">Reference proteome</keyword>
<dbReference type="Proteomes" id="UP000217736">
    <property type="component" value="Chromosome"/>
</dbReference>
<sequence length="78" mass="8693">MSVGAVSIRTYICSIKARRLESLLDVFEIAQDRLLSLSLDGLTVPELLALLERYALLRSRLDALRYELASPFEAPGRG</sequence>
<evidence type="ECO:0000313" key="2">
    <source>
        <dbReference type="Proteomes" id="UP000217736"/>
    </source>
</evidence>
<proteinExistence type="predicted"/>
<evidence type="ECO:0000313" key="1">
    <source>
        <dbReference type="EMBL" id="BAX93157.1"/>
    </source>
</evidence>
<protein>
    <submittedName>
        <fullName evidence="1">Uncharacterized protein</fullName>
    </submittedName>
</protein>
<reference evidence="2" key="1">
    <citation type="submission" date="2017-06" db="EMBL/GenBank/DDBJ databases">
        <title>Complete Genome Sequence of Mycobacterium shigaense.</title>
        <authorList>
            <person name="Fukano H."/>
            <person name="Yoshida M."/>
            <person name="Kazumi Y."/>
            <person name="Ogura Y."/>
            <person name="Mitarai S."/>
            <person name="Hayashi T."/>
            <person name="Hoshino Y."/>
        </authorList>
    </citation>
    <scope>NUCLEOTIDE SEQUENCE [LARGE SCALE GENOMIC DNA]</scope>
    <source>
        <strain evidence="2">UN-152</strain>
    </source>
</reference>
<dbReference type="AlphaFoldDB" id="A0A1Z4EJL7"/>
<dbReference type="KEGG" id="mshg:MSG_03016"/>